<dbReference type="EMBL" id="JWZX01000460">
    <property type="protein sequence ID" value="KOO52907.1"/>
    <property type="molecule type" value="Genomic_DNA"/>
</dbReference>
<gene>
    <name evidence="1" type="ORF">Ctob_013267</name>
</gene>
<keyword evidence="2" id="KW-1185">Reference proteome</keyword>
<accession>A0A0M0LPS4</accession>
<reference evidence="2" key="1">
    <citation type="journal article" date="2015" name="PLoS Genet.">
        <title>Genome Sequence and Transcriptome Analyses of Chrysochromulina tobin: Metabolic Tools for Enhanced Algal Fitness in the Prominent Order Prymnesiales (Haptophyceae).</title>
        <authorList>
            <person name="Hovde B.T."/>
            <person name="Deodato C.R."/>
            <person name="Hunsperger H.M."/>
            <person name="Ryken S.A."/>
            <person name="Yost W."/>
            <person name="Jha R.K."/>
            <person name="Patterson J."/>
            <person name="Monnat R.J. Jr."/>
            <person name="Barlow S.B."/>
            <person name="Starkenburg S.R."/>
            <person name="Cattolico R.A."/>
        </authorList>
    </citation>
    <scope>NUCLEOTIDE SEQUENCE</scope>
    <source>
        <strain evidence="2">CCMP291</strain>
    </source>
</reference>
<comment type="caution">
    <text evidence="1">The sequence shown here is derived from an EMBL/GenBank/DDBJ whole genome shotgun (WGS) entry which is preliminary data.</text>
</comment>
<dbReference type="AlphaFoldDB" id="A0A0M0LPS4"/>
<dbReference type="Proteomes" id="UP000037460">
    <property type="component" value="Unassembled WGS sequence"/>
</dbReference>
<evidence type="ECO:0000313" key="1">
    <source>
        <dbReference type="EMBL" id="KOO52907.1"/>
    </source>
</evidence>
<evidence type="ECO:0000313" key="2">
    <source>
        <dbReference type="Proteomes" id="UP000037460"/>
    </source>
</evidence>
<protein>
    <submittedName>
        <fullName evidence="1">Uncharacterized protein</fullName>
    </submittedName>
</protein>
<name>A0A0M0LPS4_9EUKA</name>
<proteinExistence type="predicted"/>
<sequence>MVLLLPPLIAVAHDPGLDSNSWQGAHFAEHVRALVLDCAEAAFYVGALPSIFARNDFILHEHHESCRIALLTFCNCLVLELLELLCSITPERLQLEGWLDASSAGGAELPTPSAAHADGSAAAAMAITSGGSASAVPSSCRAAGASSSGKRASGGGSGSGGAAGMAAGMAARGAKRGGAVVVADDCPHDQGKPELGKSELLRFYLENTDRVHMAIVYGQSALVCVLLAHFLHTHHWRTHAVTLVSNYGLLCLCVLFRKHSRERASATAAAS</sequence>
<organism evidence="1 2">
    <name type="scientific">Chrysochromulina tobinii</name>
    <dbReference type="NCBI Taxonomy" id="1460289"/>
    <lineage>
        <taxon>Eukaryota</taxon>
        <taxon>Haptista</taxon>
        <taxon>Haptophyta</taxon>
        <taxon>Prymnesiophyceae</taxon>
        <taxon>Prymnesiales</taxon>
        <taxon>Chrysochromulinaceae</taxon>
        <taxon>Chrysochromulina</taxon>
    </lineage>
</organism>